<proteinExistence type="predicted"/>
<accession>A0A8J3QTJ0</accession>
<sequence length="167" mass="19521">MEDAWSLYHEAFRELNSLAVQRHLMYRSEFDEVMLDPRVQKYLCLNDDGALCGLSTYTNDLESMPLISPQYFERHWPRYYAERRIWYVGFVAVEAGAPVTTFAQLIGAMHETSTRDSITALDVCARTDAVRHLPRSVRVLLHRLSGNVRMHRLDEQSYWLYEFPDAA</sequence>
<protein>
    <submittedName>
        <fullName evidence="1">Uncharacterized protein</fullName>
    </submittedName>
</protein>
<name>A0A8J3QTJ0_9ACTN</name>
<dbReference type="AlphaFoldDB" id="A0A8J3QTJ0"/>
<dbReference type="Proteomes" id="UP000642748">
    <property type="component" value="Unassembled WGS sequence"/>
</dbReference>
<comment type="caution">
    <text evidence="1">The sequence shown here is derived from an EMBL/GenBank/DDBJ whole genome shotgun (WGS) entry which is preliminary data.</text>
</comment>
<reference evidence="1" key="1">
    <citation type="submission" date="2021-01" db="EMBL/GenBank/DDBJ databases">
        <title>Whole genome shotgun sequence of Rugosimonospora africana NBRC 104875.</title>
        <authorList>
            <person name="Komaki H."/>
            <person name="Tamura T."/>
        </authorList>
    </citation>
    <scope>NUCLEOTIDE SEQUENCE</scope>
    <source>
        <strain evidence="1">NBRC 104875</strain>
    </source>
</reference>
<evidence type="ECO:0000313" key="1">
    <source>
        <dbReference type="EMBL" id="GIH15712.1"/>
    </source>
</evidence>
<gene>
    <name evidence="1" type="ORF">Raf01_38840</name>
</gene>
<dbReference type="EMBL" id="BONZ01000036">
    <property type="protein sequence ID" value="GIH15712.1"/>
    <property type="molecule type" value="Genomic_DNA"/>
</dbReference>
<keyword evidence="2" id="KW-1185">Reference proteome</keyword>
<evidence type="ECO:0000313" key="2">
    <source>
        <dbReference type="Proteomes" id="UP000642748"/>
    </source>
</evidence>
<organism evidence="1 2">
    <name type="scientific">Rugosimonospora africana</name>
    <dbReference type="NCBI Taxonomy" id="556532"/>
    <lineage>
        <taxon>Bacteria</taxon>
        <taxon>Bacillati</taxon>
        <taxon>Actinomycetota</taxon>
        <taxon>Actinomycetes</taxon>
        <taxon>Micromonosporales</taxon>
        <taxon>Micromonosporaceae</taxon>
        <taxon>Rugosimonospora</taxon>
    </lineage>
</organism>